<dbReference type="SUPFAM" id="SSF52266">
    <property type="entry name" value="SGNH hydrolase"/>
    <property type="match status" value="1"/>
</dbReference>
<name>A0A1G5AG80_9FIRM</name>
<dbReference type="InterPro" id="IPR036514">
    <property type="entry name" value="SGNH_hydro_sf"/>
</dbReference>
<dbReference type="Gene3D" id="3.40.50.1110">
    <property type="entry name" value="SGNH hydrolase"/>
    <property type="match status" value="1"/>
</dbReference>
<dbReference type="PANTHER" id="PTHR34407">
    <property type="entry name" value="EXPRESSED PROTEIN"/>
    <property type="match status" value="1"/>
</dbReference>
<keyword evidence="3" id="KW-1185">Reference proteome</keyword>
<evidence type="ECO:0000313" key="3">
    <source>
        <dbReference type="Proteomes" id="UP000183047"/>
    </source>
</evidence>
<dbReference type="AlphaFoldDB" id="A0A1G5AG80"/>
<dbReference type="OrthoDB" id="8233337at2"/>
<dbReference type="Proteomes" id="UP000183047">
    <property type="component" value="Unassembled WGS sequence"/>
</dbReference>
<dbReference type="EMBL" id="FMUR01000003">
    <property type="protein sequence ID" value="SCX76839.1"/>
    <property type="molecule type" value="Genomic_DNA"/>
</dbReference>
<gene>
    <name evidence="2" type="ORF">SAMN02910451_00219</name>
</gene>
<dbReference type="CDD" id="cd00229">
    <property type="entry name" value="SGNH_hydrolase"/>
    <property type="match status" value="1"/>
</dbReference>
<dbReference type="PANTHER" id="PTHR34407:SF1">
    <property type="entry name" value="SGNH HYDROLASE-TYPE ESTERASE DOMAIN-CONTAINING PROTEIN"/>
    <property type="match status" value="1"/>
</dbReference>
<organism evidence="2 3">
    <name type="scientific">Butyrivibrio hungatei</name>
    <dbReference type="NCBI Taxonomy" id="185008"/>
    <lineage>
        <taxon>Bacteria</taxon>
        <taxon>Bacillati</taxon>
        <taxon>Bacillota</taxon>
        <taxon>Clostridia</taxon>
        <taxon>Lachnospirales</taxon>
        <taxon>Lachnospiraceae</taxon>
        <taxon>Butyrivibrio</taxon>
    </lineage>
</organism>
<evidence type="ECO:0000313" key="2">
    <source>
        <dbReference type="EMBL" id="SCX76839.1"/>
    </source>
</evidence>
<dbReference type="RefSeq" id="WP_074461057.1">
    <property type="nucleotide sequence ID" value="NZ_FMUR01000003.1"/>
</dbReference>
<proteinExistence type="predicted"/>
<evidence type="ECO:0000259" key="1">
    <source>
        <dbReference type="Pfam" id="PF13472"/>
    </source>
</evidence>
<dbReference type="InterPro" id="IPR013830">
    <property type="entry name" value="SGNH_hydro"/>
</dbReference>
<accession>A0A1G5AG80</accession>
<reference evidence="3" key="1">
    <citation type="submission" date="2016-10" db="EMBL/GenBank/DDBJ databases">
        <authorList>
            <person name="Varghese N."/>
            <person name="Submissions S."/>
        </authorList>
    </citation>
    <scope>NUCLEOTIDE SEQUENCE [LARGE SCALE GENOMIC DNA]</scope>
    <source>
        <strain evidence="3">XBD2006</strain>
    </source>
</reference>
<dbReference type="Pfam" id="PF13472">
    <property type="entry name" value="Lipase_GDSL_2"/>
    <property type="match status" value="1"/>
</dbReference>
<sequence length="360" mass="41043">MNEVEGIKRIKKLIDKAKAGEELVLGFFGGSITQGSLSSEPKLCYAHRVFDWFEKEFPNAKFHYLNSGIGGTSSYFGVSRVYKDLLMYRPDFVIVDFSVNDDPTDLFKETYEGLIRRIWYSDTEPAMLLLNNVYYDDGRTAEDIHLEVGKHYGIPNVSIKDTIYKRMLEGRYNRNDITPDGLHPNDLGHELLAKEITDRINEICGMDVSDCQEEQEKEPVTANRFEDSIRYTIETGSPVLSGFRADAREKEGHLDFFKNGWIATKTGDSIHFELSGVRTVAIQYRKTINRPAPVALAILDGCREKAVVLDSNFDEDWGDCLYLQQVLNESERKDHTLDIEIVSASEEDKNSFYLLSLIVS</sequence>
<feature type="domain" description="SGNH hydrolase-type esterase" evidence="1">
    <location>
        <begin position="27"/>
        <end position="191"/>
    </location>
</feature>
<protein>
    <submittedName>
        <fullName evidence="2">Lysophospholipase L1</fullName>
    </submittedName>
</protein>